<evidence type="ECO:0000256" key="1">
    <source>
        <dbReference type="SAM" id="MobiDB-lite"/>
    </source>
</evidence>
<dbReference type="InParanoid" id="A0A136J8N2"/>
<dbReference type="OrthoDB" id="5347061at2759"/>
<dbReference type="PANTHER" id="PTHR33112">
    <property type="entry name" value="DOMAIN PROTEIN, PUTATIVE-RELATED"/>
    <property type="match status" value="1"/>
</dbReference>
<dbReference type="InterPro" id="IPR010730">
    <property type="entry name" value="HET"/>
</dbReference>
<feature type="compositionally biased region" description="Polar residues" evidence="1">
    <location>
        <begin position="438"/>
        <end position="452"/>
    </location>
</feature>
<name>A0A136J8N2_9PEZI</name>
<gene>
    <name evidence="3" type="ORF">Micbo1qcDRAFT_223169</name>
</gene>
<accession>A0A136J8N2</accession>
<dbReference type="Pfam" id="PF06985">
    <property type="entry name" value="HET"/>
    <property type="match status" value="1"/>
</dbReference>
<reference evidence="4" key="1">
    <citation type="submission" date="2016-02" db="EMBL/GenBank/DDBJ databases">
        <title>Draft genome sequence of Microdochium bolleyi, a fungal endophyte of beachgrass.</title>
        <authorList>
            <consortium name="DOE Joint Genome Institute"/>
            <person name="David A.S."/>
            <person name="May G."/>
            <person name="Haridas S."/>
            <person name="Lim J."/>
            <person name="Wang M."/>
            <person name="Labutti K."/>
            <person name="Lipzen A."/>
            <person name="Barry K."/>
            <person name="Grigoriev I.V."/>
        </authorList>
    </citation>
    <scope>NUCLEOTIDE SEQUENCE [LARGE SCALE GENOMIC DNA]</scope>
    <source>
        <strain evidence="4">J235TASD1</strain>
    </source>
</reference>
<proteinExistence type="predicted"/>
<organism evidence="3 4">
    <name type="scientific">Microdochium bolleyi</name>
    <dbReference type="NCBI Taxonomy" id="196109"/>
    <lineage>
        <taxon>Eukaryota</taxon>
        <taxon>Fungi</taxon>
        <taxon>Dikarya</taxon>
        <taxon>Ascomycota</taxon>
        <taxon>Pezizomycotina</taxon>
        <taxon>Sordariomycetes</taxon>
        <taxon>Xylariomycetidae</taxon>
        <taxon>Xylariales</taxon>
        <taxon>Microdochiaceae</taxon>
        <taxon>Microdochium</taxon>
    </lineage>
</organism>
<evidence type="ECO:0000313" key="4">
    <source>
        <dbReference type="Proteomes" id="UP000070501"/>
    </source>
</evidence>
<feature type="domain" description="Heterokaryon incompatibility" evidence="2">
    <location>
        <begin position="215"/>
        <end position="390"/>
    </location>
</feature>
<dbReference type="Proteomes" id="UP000070501">
    <property type="component" value="Unassembled WGS sequence"/>
</dbReference>
<keyword evidence="4" id="KW-1185">Reference proteome</keyword>
<evidence type="ECO:0000313" key="3">
    <source>
        <dbReference type="EMBL" id="KXJ93537.1"/>
    </source>
</evidence>
<evidence type="ECO:0000259" key="2">
    <source>
        <dbReference type="Pfam" id="PF06985"/>
    </source>
</evidence>
<dbReference type="PANTHER" id="PTHR33112:SF10">
    <property type="entry name" value="TOL"/>
    <property type="match status" value="1"/>
</dbReference>
<protein>
    <submittedName>
        <fullName evidence="3">Heterokaryon incompatibility protein-domain-containing protein</fullName>
    </submittedName>
</protein>
<sequence>MASDDPLAPAQPLCQYCAAIFPIKPSKSFLDIKHYATAGDLVRASATTRCALCAAIQQHWPLPEIRERFPQDTEEQILEAELDLQLRHGQHGGDRSGSESPGDEVSWVTLSGYLASKRHNFSHTVWLVIAACPASSPTSPAIWKVPAGATTSIPQKHLAIKSWLSDCERNHEHCRRLPVDSLVLPKRLVRIDPQDEGGLRLVLASDERRHGDIRYAALSHCWGTHLPVRTTTANLAQMGCSIPPMDDNTTAELPRTFREAIGVCRHVGLGYIWIDSLCIVQDDPEEWRVEAARMKDVYSNAWLTIAASSAESSAKGCFVSWSPDEDKVKDRGIYRITRFDTVVDVSNSVEKVDSDPLLPGQKFTVRVYKQDLGRRSANTALSERGWALQEQVLSRRVVHCTWPELHWQCSSAYQTEAGISLPRHSSDDKHIRLISEPHSTNDPTHNGSMRGQQQHRDPAAAAMHDSWCQWMEHYSTRDFSFQRDQLTALAGMVQQTAENTGYTHILGCWEETICTDLAWCGDRNCFTPAQRQANVLPGIPSWSWISRTKDIELDLWIRSAGGNCRIEDCAVLLGRKIVWQGAPLVSELRRAELQLRGPMREVRFSTVPEARVYDPPYLNIGDDIRRASAKDPIPWDCAGGFDEPQSPGGDDSLSNGGGEFLDGTYTCLLLRRTVPRVGANVRSHETFLILQLVSGRDVCQSPLDYDTVGTSAGLPEGLCLPVYRRIGIGDMRTDQGRYTYADESAAAKQTACPTRSHCQGPLEMLPQGALLMVP</sequence>
<dbReference type="AlphaFoldDB" id="A0A136J8N2"/>
<dbReference type="STRING" id="196109.A0A136J8N2"/>
<feature type="region of interest" description="Disordered" evidence="1">
    <location>
        <begin position="438"/>
        <end position="457"/>
    </location>
</feature>
<dbReference type="EMBL" id="KQ964248">
    <property type="protein sequence ID" value="KXJ93537.1"/>
    <property type="molecule type" value="Genomic_DNA"/>
</dbReference>